<keyword evidence="3" id="KW-1185">Reference proteome</keyword>
<feature type="signal peptide" evidence="1">
    <location>
        <begin position="1"/>
        <end position="29"/>
    </location>
</feature>
<feature type="chain" id="PRO_5045458336" evidence="1">
    <location>
        <begin position="30"/>
        <end position="151"/>
    </location>
</feature>
<dbReference type="RefSeq" id="WP_347325132.1">
    <property type="nucleotide sequence ID" value="NZ_JBCGUH010000005.1"/>
</dbReference>
<proteinExistence type="predicted"/>
<protein>
    <submittedName>
        <fullName evidence="2">Uncharacterized protein</fullName>
    </submittedName>
</protein>
<name>A0ABW4RMB5_9BACL</name>
<organism evidence="2 3">
    <name type="scientific">Paenibacillus wenxiniae</name>
    <dbReference type="NCBI Taxonomy" id="1636843"/>
    <lineage>
        <taxon>Bacteria</taxon>
        <taxon>Bacillati</taxon>
        <taxon>Bacillota</taxon>
        <taxon>Bacilli</taxon>
        <taxon>Bacillales</taxon>
        <taxon>Paenibacillaceae</taxon>
        <taxon>Paenibacillus</taxon>
    </lineage>
</organism>
<dbReference type="Proteomes" id="UP001597233">
    <property type="component" value="Unassembled WGS sequence"/>
</dbReference>
<sequence length="151" mass="16327">MNKWTVRSMVSLLAAVCLIGAVAVQPATAGAASLAAQRVVEHKNGGGVPSDFPIPDDATVVTSTRNDNGDEHFVRVTLRTMLSMELLAKTYSEYFRSIDMPDALKKVSEEGLLIQGDNAQTGESWILIANPVDPNVNNGQVQMTLIWNDAR</sequence>
<keyword evidence="1" id="KW-0732">Signal</keyword>
<evidence type="ECO:0000256" key="1">
    <source>
        <dbReference type="SAM" id="SignalP"/>
    </source>
</evidence>
<accession>A0ABW4RMB5</accession>
<gene>
    <name evidence="2" type="ORF">ACFSC9_17940</name>
</gene>
<reference evidence="3" key="1">
    <citation type="journal article" date="2019" name="Int. J. Syst. Evol. Microbiol.">
        <title>The Global Catalogue of Microorganisms (GCM) 10K type strain sequencing project: providing services to taxonomists for standard genome sequencing and annotation.</title>
        <authorList>
            <consortium name="The Broad Institute Genomics Platform"/>
            <consortium name="The Broad Institute Genome Sequencing Center for Infectious Disease"/>
            <person name="Wu L."/>
            <person name="Ma J."/>
        </authorList>
    </citation>
    <scope>NUCLEOTIDE SEQUENCE [LARGE SCALE GENOMIC DNA]</scope>
    <source>
        <strain evidence="3">CCUG 54950</strain>
    </source>
</reference>
<comment type="caution">
    <text evidence="2">The sequence shown here is derived from an EMBL/GenBank/DDBJ whole genome shotgun (WGS) entry which is preliminary data.</text>
</comment>
<dbReference type="EMBL" id="JBHUEH010000023">
    <property type="protein sequence ID" value="MFD1887380.1"/>
    <property type="molecule type" value="Genomic_DNA"/>
</dbReference>
<evidence type="ECO:0000313" key="2">
    <source>
        <dbReference type="EMBL" id="MFD1887380.1"/>
    </source>
</evidence>
<evidence type="ECO:0000313" key="3">
    <source>
        <dbReference type="Proteomes" id="UP001597233"/>
    </source>
</evidence>